<dbReference type="SUPFAM" id="SSF51120">
    <property type="entry name" value="beta-Roll"/>
    <property type="match status" value="10"/>
</dbReference>
<proteinExistence type="predicted"/>
<dbReference type="PRINTS" id="PR00313">
    <property type="entry name" value="CABNDNGRPT"/>
</dbReference>
<evidence type="ECO:0000256" key="3">
    <source>
        <dbReference type="SAM" id="MobiDB-lite"/>
    </source>
</evidence>
<dbReference type="SUPFAM" id="SSF48113">
    <property type="entry name" value="Heme-dependent peroxidases"/>
    <property type="match status" value="1"/>
</dbReference>
<dbReference type="InterPro" id="IPR010255">
    <property type="entry name" value="Haem_peroxidase_sf"/>
</dbReference>
<dbReference type="PROSITE" id="PS50292">
    <property type="entry name" value="PEROXIDASE_3"/>
    <property type="match status" value="1"/>
</dbReference>
<keyword evidence="5" id="KW-1185">Reference proteome</keyword>
<dbReference type="InterPro" id="IPR011049">
    <property type="entry name" value="Serralysin-like_metalloprot_C"/>
</dbReference>
<dbReference type="GO" id="GO:0004601">
    <property type="term" value="F:peroxidase activity"/>
    <property type="evidence" value="ECO:0007669"/>
    <property type="project" value="UniProtKB-KW"/>
</dbReference>
<keyword evidence="4" id="KW-0575">Peroxidase</keyword>
<keyword evidence="4" id="KW-0560">Oxidoreductase</keyword>
<comment type="subcellular location">
    <subcellularLocation>
        <location evidence="1">Secreted</location>
    </subcellularLocation>
</comment>
<dbReference type="EMBL" id="JAWDID010000013">
    <property type="protein sequence ID" value="MDU0340475.1"/>
    <property type="molecule type" value="Genomic_DNA"/>
</dbReference>
<dbReference type="Pfam" id="PF00353">
    <property type="entry name" value="HemolysinCabind"/>
    <property type="match status" value="15"/>
</dbReference>
<feature type="region of interest" description="Disordered" evidence="3">
    <location>
        <begin position="2597"/>
        <end position="2664"/>
    </location>
</feature>
<dbReference type="InterPro" id="IPR050557">
    <property type="entry name" value="RTX_toxin/Mannuronan_C5-epim"/>
</dbReference>
<evidence type="ECO:0000256" key="2">
    <source>
        <dbReference type="ARBA" id="ARBA00022525"/>
    </source>
</evidence>
<dbReference type="RefSeq" id="WP_316018341.1">
    <property type="nucleotide sequence ID" value="NZ_JAWDID010000013.1"/>
</dbReference>
<dbReference type="Gene3D" id="2.60.40.2700">
    <property type="match status" value="2"/>
</dbReference>
<feature type="compositionally biased region" description="Acidic residues" evidence="3">
    <location>
        <begin position="2611"/>
        <end position="2620"/>
    </location>
</feature>
<dbReference type="InterPro" id="IPR037120">
    <property type="entry name" value="Haem_peroxidase_sf_animal"/>
</dbReference>
<dbReference type="Gene3D" id="1.10.640.10">
    <property type="entry name" value="Haem peroxidase domain superfamily, animal type"/>
    <property type="match status" value="2"/>
</dbReference>
<dbReference type="CDD" id="cd09821">
    <property type="entry name" value="An_peroxidase_bacterial_2"/>
    <property type="match status" value="1"/>
</dbReference>
<dbReference type="InterPro" id="IPR001343">
    <property type="entry name" value="Hemolysn_Ca-bd"/>
</dbReference>
<reference evidence="4 5" key="1">
    <citation type="submission" date="2023-09" db="EMBL/GenBank/DDBJ databases">
        <title>Whole genome shotgun sequencing (WGS) of Bosea sp. ZW T0_25, isolated from stored onions (Allium cepa).</title>
        <authorList>
            <person name="Stoll D.A."/>
            <person name="Huch M."/>
        </authorList>
    </citation>
    <scope>NUCLEOTIDE SEQUENCE [LARGE SCALE GENOMIC DNA]</scope>
    <source>
        <strain evidence="4 5">ZW T0_25</strain>
    </source>
</reference>
<dbReference type="Pfam" id="PF03098">
    <property type="entry name" value="An_peroxidase"/>
    <property type="match status" value="2"/>
</dbReference>
<sequence>MAVKLNQHDLEFILKQIKIAEAHVAGTPLTQLIDQPHLPYGLRTVDGTYNNLIPGRETWGASDQPMPRMFDPRWSNENDETGIDINGPAPGGSVTNTDYEAPGHVVDSDPRTISNLVVNQTLNNPAAIVAALRFAEYDGALLDTPTVPGALTVIKALYQTYLTDAATATATALGGLPANATAAEKKAAVAGAIEPLKTTLHNTLLADYGIEMDGDNLVVPNVAPDEGLSAPFNGWMTFFGQFFDHGLDLIHKGDNGTVWVPLAADDPLRTHGPDGIAGSGDEVPASRAFMAITRLTPVKEPGADGILGTPDDVITQEARNKTTPFVDQNQTYTSHPSHQVFLREYQMVDGKPVATGHLLDGANGGLATWGDVKTQALEKLGIVLSDIDVLGVPLLRTDPYGEFIRGPDGFPQVVYNIGPDLIPNTADDLTVSASPGNPVVLASINGGLGPVRTSHQFLDDIAHNANPVGTVNGQPAILQPDINTETDPLGNPIPNNPDLNPAYDNELLDRHFITGDGRGNENIGLTAVHHVFHSEHNRQVEDVKKQVLEIAASGRAEDIAFLNEWLLVDVAALPADLSTLSWDGERLFQTARFATEMQYQHLVFEEFGRKVQPNIDVFVFNTTTDVNPAIFAEFAHTVYRFGHSMLTEHLKLLPLNASGQPVDANGNPLANANGWAGVDVGLIDAFLNPIMYDQNGAISAEQAAGAIVRGMTYVRGSAIDEFVVESLRNNLLGLPLDLPAINIARGRDAGVPSLNEARAQLYAASNSTWLKPYDSWADFGANLKTPASIINFIAAYGRHETILNADTLAEKRDAAMAIVFGVATGTATTVPADRLDFLNGVGAWSAASSGLNDVDLWIGGLAEKLMPFGGMLGSTFNAVFELQMENLQEGDRFYYLSRTQGLNLLNELENNAFSKLIMANTDLTQPGADGIRGTADDIITHHIGVDSFARYDGVLEVDIAKQIALDPEGDDPFMNAIRAKVQRDDPSTAGADSNYLRFTGGEHMVLGGTSGADTIIGGDGDDGIWGGAGDDRIEAGHGVDLVVAGAGDDIITDTGDTGDFLKGEDGDDIIANSNGLDVLMGGDGKDVFLVGVDATEVFGGEGDDFMLGGLDHDFLLGNEGDDWMEGGDGFDVLNGDNSELFFNSTILGHDVLIAGENENDFDAESGDDIMVQGESVMRNEGMFGFDWAIYKGSRIAADADMRIPFFTTVAADILRDRFDQTEAISGWDHNDIIRGDDRGSDEEIELELSMVNHELSQAGVNRIDGLREMLDLAEYTPASPDEDLEKVTAWTGGNVLIGGDGGDLLEGRGGNDFIHGDAWLNVRIRITGNGQENTAANEIATVDTLKHVFTAGEVDSAGEPIPAAWHDKSLSELLLSRVIRPNQLHIVREIKYDENPSNDTDTAIFAGNRDWYEITHVGDKTLVARREMEEVDPQIDEGVDTLVGIERILFADGIYTIRQTGNHDPTGRLTISGLPATEGEPLTVDASAIRDANNPDGTVPSGAIIYRWQIERNDGTGDYINIPNASGNSFTPSEEHVGLRIRVLGTYTDGGGVLEVVTSQPTDPVGNVDGDPTGAVLISDMTPTEGQPLTATAAFSDPDGITDAFEENLLVYQWEYSADGITWTSVPAADGGDARTFVPGPELVGMRLRMRIDYTDDGGNAEQVISAVTEIVGNHIVSNAAVINAAGGGDAQGGTNAGDDIVLGGTGANQISGGAGNDILLGGAGADTLSGDAGNDTLNGGAGGDTVNGGIGNDTIIHGNGEGADTIDGGDGSDTLRIVEGVFGADDTVTVALAAGIISSVNGSTTVANVEAAELHLDGGNDTLTYQTSQNVSVNLLSGAATGFSFLRGVENVTTGSGNDTLLGNGIANRLDGGDGNDELRGGFGNDVLLGGGGNDNLYGEDGDDLLEGGAGNDRIDGGAGNDTASYASAAAAVTVSLSGTPTRASFEEQDTVGAGRDRLIGIENLIGSAHNDTLTGDGNANLIDGGAGTDTMDGGAGDDTFVVDNAGDVINDASGIDTVRTALAGYALDGDVEHLVLTGNAAIGGIGNALDNEITGNSANNTLNGAGGTDTVVLQGTVADHSFALAGGGVTVTSAAGGTDTLVSIERAKIGGASYLIVPGTNAANSGAGAVIGGSEAELLLGFNGADELRGNGGNDILVGGAGADQMFGGAGNDIYWVHQGNDLVTELTGEGIDTIYTNVSRNLTVVAQVVGEVENVVLVGTTGTEALNAVGNALNNELTGNAGNNTLTGNAGNDTLIGNAGNDTLNGGADDDILNGGAGNDTLNGGTGTDRAVFAGRVGDYAFGLNAAGLATVTHLASGDVDTLSSIERIQFGDGPVLDIVTAAAGIPTGPAILFGTSGADTIVGGPGADVIIGGAGDDILNGSDVGDGDNNAQPGSPDDDTFIWYVGDGSDTINGGLEGANGDLFQIIGNAQAETYRIYTYDEAVARIGFAGSDEAEIVVTRQAAGGAETIIAELTEIEEIIVNGAGVSGNGAAGGDSFEMYGDFSVTTSLRPNTITLLGTGGDDTIDITSLRSAHRIVFKTGGGNDTIIGTLRPQDVIELPDGTTIADYAVTIDDETGLTRLTGDGHSLTFVAPHGMPDFGVNYPGDDQDDDDDDPPGPNPGGDDDDDHGCGCDGGDDDGDDDGPGTPAPNPATGSGLRTGTAAADVLTGTAAADNLVGLGGDDTLTGLGGADAFSAGDGADFIDAGEGRDMVFAGSGDDQLFGGGGADMLYGEAGNDRIFGGADNDLIDAGTGNDTVVAGAGADLIIGAAGDGDDTYFGDEIDGGAGSDTLDFSAITANLAVDLGNGLLGRGSAASSQSGSDTLWSIENVSTGSGNDTITASNAVNVIEGGSGNDTFRFLSTAGADGDTILDFQPGDRLDLSAIDANAGQAGNQSFTLVNGGGFTASAQLSVTYETRADGEYTIVKGSVDAATDAEFQINLKGSHNLTANSFIV</sequence>
<dbReference type="Gene3D" id="2.150.10.10">
    <property type="entry name" value="Serralysin-like metalloprotease, C-terminal"/>
    <property type="match status" value="7"/>
</dbReference>
<comment type="caution">
    <text evidence="4">The sequence shown here is derived from an EMBL/GenBank/DDBJ whole genome shotgun (WGS) entry which is preliminary data.</text>
</comment>
<organism evidence="4 5">
    <name type="scientific">Bosea rubneri</name>
    <dbReference type="NCBI Taxonomy" id="3075434"/>
    <lineage>
        <taxon>Bacteria</taxon>
        <taxon>Pseudomonadati</taxon>
        <taxon>Pseudomonadota</taxon>
        <taxon>Alphaproteobacteria</taxon>
        <taxon>Hyphomicrobiales</taxon>
        <taxon>Boseaceae</taxon>
        <taxon>Bosea</taxon>
    </lineage>
</organism>
<feature type="compositionally biased region" description="Acidic residues" evidence="3">
    <location>
        <begin position="2639"/>
        <end position="2648"/>
    </location>
</feature>
<dbReference type="PROSITE" id="PS00330">
    <property type="entry name" value="HEMOLYSIN_CALCIUM"/>
    <property type="match status" value="9"/>
</dbReference>
<evidence type="ECO:0000313" key="4">
    <source>
        <dbReference type="EMBL" id="MDU0340475.1"/>
    </source>
</evidence>
<dbReference type="PANTHER" id="PTHR38340:SF1">
    <property type="entry name" value="S-LAYER PROTEIN"/>
    <property type="match status" value="1"/>
</dbReference>
<dbReference type="Proteomes" id="UP001254257">
    <property type="component" value="Unassembled WGS sequence"/>
</dbReference>
<name>A0ABU3S6Q6_9HYPH</name>
<dbReference type="InterPro" id="IPR018511">
    <property type="entry name" value="Hemolysin-typ_Ca-bd_CS"/>
</dbReference>
<gene>
    <name evidence="4" type="ORF">RKE40_11305</name>
</gene>
<keyword evidence="2" id="KW-0964">Secreted</keyword>
<dbReference type="InterPro" id="IPR019791">
    <property type="entry name" value="Haem_peroxidase_animal"/>
</dbReference>
<accession>A0ABU3S6Q6</accession>
<evidence type="ECO:0000313" key="5">
    <source>
        <dbReference type="Proteomes" id="UP001254257"/>
    </source>
</evidence>
<dbReference type="PANTHER" id="PTHR38340">
    <property type="entry name" value="S-LAYER PROTEIN"/>
    <property type="match status" value="1"/>
</dbReference>
<protein>
    <submittedName>
        <fullName evidence="4">Peroxidase family protein</fullName>
    </submittedName>
</protein>
<evidence type="ECO:0000256" key="1">
    <source>
        <dbReference type="ARBA" id="ARBA00004613"/>
    </source>
</evidence>